<dbReference type="Pfam" id="PF01553">
    <property type="entry name" value="Acyltransferase"/>
    <property type="match status" value="1"/>
</dbReference>
<dbReference type="GO" id="GO:0003841">
    <property type="term" value="F:1-acylglycerol-3-phosphate O-acyltransferase activity"/>
    <property type="evidence" value="ECO:0007669"/>
    <property type="project" value="TreeGrafter"/>
</dbReference>
<keyword evidence="1 4" id="KW-0808">Transferase</keyword>
<dbReference type="SMART" id="SM00563">
    <property type="entry name" value="PlsC"/>
    <property type="match status" value="1"/>
</dbReference>
<proteinExistence type="predicted"/>
<dbReference type="SUPFAM" id="SSF69593">
    <property type="entry name" value="Glycerol-3-phosphate (1)-acyltransferase"/>
    <property type="match status" value="1"/>
</dbReference>
<reference evidence="4" key="1">
    <citation type="submission" date="2010-01" db="EMBL/GenBank/DDBJ databases">
        <title>Genome fragments of uncultured bacteria from the North Pacific subtropical Gyre.</title>
        <authorList>
            <person name="Pham V.D."/>
            <person name="Delong E.F."/>
        </authorList>
    </citation>
    <scope>NUCLEOTIDE SEQUENCE</scope>
</reference>
<dbReference type="GO" id="GO:0006654">
    <property type="term" value="P:phosphatidic acid biosynthetic process"/>
    <property type="evidence" value="ECO:0007669"/>
    <property type="project" value="TreeGrafter"/>
</dbReference>
<sequence length="240" mass="26729">MTKHNNALDERTNWYNRAAYRILKYLLWGVFRLWNRISVEGADNIPDGACIWAPNHRSYIDTPLQAAIPRRLRFMGKDSMWKNSFFGWLFTTIGCFPVTRGSVDRAALTIALGVLESGSDPVVAFPEGERKDGPRIFPLFDGAAYLAAKAQVPIVPVGIGGSASAMPRGAKFLFPKRIHIVIGEPLEPPELNEKGRLSREAVRSTTEKLRDEIQLLFDKAQLKCGNPNVYEPGSDPEASD</sequence>
<accession>E7C2S1</accession>
<dbReference type="PANTHER" id="PTHR10434">
    <property type="entry name" value="1-ACYL-SN-GLYCEROL-3-PHOSPHATE ACYLTRANSFERASE"/>
    <property type="match status" value="1"/>
</dbReference>
<dbReference type="PANTHER" id="PTHR10434:SF11">
    <property type="entry name" value="1-ACYL-SN-GLYCEROL-3-PHOSPHATE ACYLTRANSFERASE"/>
    <property type="match status" value="1"/>
</dbReference>
<dbReference type="InterPro" id="IPR002123">
    <property type="entry name" value="Plipid/glycerol_acylTrfase"/>
</dbReference>
<evidence type="ECO:0000256" key="1">
    <source>
        <dbReference type="ARBA" id="ARBA00022679"/>
    </source>
</evidence>
<organism evidence="4">
    <name type="scientific">uncultured actinobacterium HF0130_15N16</name>
    <dbReference type="NCBI Taxonomy" id="723601"/>
    <lineage>
        <taxon>Bacteria</taxon>
        <taxon>Bacillati</taxon>
        <taxon>Actinomycetota</taxon>
        <taxon>Actinomycetes</taxon>
        <taxon>marine Actinobacteria clade</taxon>
        <taxon>environmental samples</taxon>
    </lineage>
</organism>
<evidence type="ECO:0000256" key="2">
    <source>
        <dbReference type="ARBA" id="ARBA00023315"/>
    </source>
</evidence>
<dbReference type="EMBL" id="GU567964">
    <property type="protein sequence ID" value="ADI21745.1"/>
    <property type="molecule type" value="Genomic_DNA"/>
</dbReference>
<evidence type="ECO:0000313" key="4">
    <source>
        <dbReference type="EMBL" id="ADI21745.1"/>
    </source>
</evidence>
<dbReference type="CDD" id="cd07989">
    <property type="entry name" value="LPLAT_AGPAT-like"/>
    <property type="match status" value="1"/>
</dbReference>
<protein>
    <submittedName>
        <fullName evidence="4">1-acyl-sn-glycerol-3-phosphate acyltransferase</fullName>
    </submittedName>
</protein>
<name>E7C2S1_9ACTN</name>
<keyword evidence="2 4" id="KW-0012">Acyltransferase</keyword>
<feature type="domain" description="Phospholipid/glycerol acyltransferase" evidence="3">
    <location>
        <begin position="50"/>
        <end position="162"/>
    </location>
</feature>
<dbReference type="AlphaFoldDB" id="E7C2S1"/>
<evidence type="ECO:0000259" key="3">
    <source>
        <dbReference type="SMART" id="SM00563"/>
    </source>
</evidence>